<dbReference type="Proteomes" id="UP001190700">
    <property type="component" value="Unassembled WGS sequence"/>
</dbReference>
<name>A0AAE0LAF2_9CHLO</name>
<gene>
    <name evidence="2" type="ORF">CYMTET_14018</name>
</gene>
<sequence>MNPDEVLERLLTIAAEMIPDDNLKEYLGAELYSLASIYASTAGVHPSMMYPLLIGVVAALSGAGSTIIVDPVTGHKENFLIWCVVLAYSGCGKTPAVSAILRGLKYFVQSIRDLLRSQMEADNAPSTLANDEESQEQTDRDAWENLDKFTDEGGAVVTTDSSRGVVLEPRLHHGGCNDVQLHTERKGKGWNGSKKGCWAESDDVKKDHLCRGEVHLLGLDMKDFMPISRLVDGVKNGVGALTQHAAVPTLDNFGNGDLDGGGLPHGRRALVDEAVLASLENRENDALGNVGDVVRADELVNSISS</sequence>
<dbReference type="EMBL" id="LGRX02005681">
    <property type="protein sequence ID" value="KAK3278013.1"/>
    <property type="molecule type" value="Genomic_DNA"/>
</dbReference>
<evidence type="ECO:0008006" key="4">
    <source>
        <dbReference type="Google" id="ProtNLM"/>
    </source>
</evidence>
<evidence type="ECO:0000256" key="1">
    <source>
        <dbReference type="SAM" id="Phobius"/>
    </source>
</evidence>
<keyword evidence="1" id="KW-1133">Transmembrane helix</keyword>
<evidence type="ECO:0000313" key="3">
    <source>
        <dbReference type="Proteomes" id="UP001190700"/>
    </source>
</evidence>
<reference evidence="2 3" key="1">
    <citation type="journal article" date="2015" name="Genome Biol. Evol.">
        <title>Comparative Genomics of a Bacterivorous Green Alga Reveals Evolutionary Causalities and Consequences of Phago-Mixotrophic Mode of Nutrition.</title>
        <authorList>
            <person name="Burns J.A."/>
            <person name="Paasch A."/>
            <person name="Narechania A."/>
            <person name="Kim E."/>
        </authorList>
    </citation>
    <scope>NUCLEOTIDE SEQUENCE [LARGE SCALE GENOMIC DNA]</scope>
    <source>
        <strain evidence="2 3">PLY_AMNH</strain>
    </source>
</reference>
<proteinExistence type="predicted"/>
<evidence type="ECO:0000313" key="2">
    <source>
        <dbReference type="EMBL" id="KAK3278013.1"/>
    </source>
</evidence>
<dbReference type="AlphaFoldDB" id="A0AAE0LAF2"/>
<keyword evidence="3" id="KW-1185">Reference proteome</keyword>
<keyword evidence="1" id="KW-0812">Transmembrane</keyword>
<comment type="caution">
    <text evidence="2">The sequence shown here is derived from an EMBL/GenBank/DDBJ whole genome shotgun (WGS) entry which is preliminary data.</text>
</comment>
<keyword evidence="1" id="KW-0472">Membrane</keyword>
<accession>A0AAE0LAF2</accession>
<organism evidence="2 3">
    <name type="scientific">Cymbomonas tetramitiformis</name>
    <dbReference type="NCBI Taxonomy" id="36881"/>
    <lineage>
        <taxon>Eukaryota</taxon>
        <taxon>Viridiplantae</taxon>
        <taxon>Chlorophyta</taxon>
        <taxon>Pyramimonadophyceae</taxon>
        <taxon>Pyramimonadales</taxon>
        <taxon>Pyramimonadaceae</taxon>
        <taxon>Cymbomonas</taxon>
    </lineage>
</organism>
<protein>
    <recommendedName>
        <fullName evidence="4">DUF3987 domain-containing protein</fullName>
    </recommendedName>
</protein>
<feature type="transmembrane region" description="Helical" evidence="1">
    <location>
        <begin position="48"/>
        <end position="69"/>
    </location>
</feature>